<proteinExistence type="predicted"/>
<feature type="coiled-coil region" evidence="1">
    <location>
        <begin position="710"/>
        <end position="737"/>
    </location>
</feature>
<feature type="region of interest" description="Disordered" evidence="2">
    <location>
        <begin position="248"/>
        <end position="332"/>
    </location>
</feature>
<keyword evidence="1" id="KW-0175">Coiled coil</keyword>
<reference evidence="5" key="1">
    <citation type="journal article" date="2020" name="bioRxiv">
        <title>Hybrid origin of Populus tomentosa Carr. identified through genome sequencing and phylogenomic analysis.</title>
        <authorList>
            <person name="An X."/>
            <person name="Gao K."/>
            <person name="Chen Z."/>
            <person name="Li J."/>
            <person name="Yang X."/>
            <person name="Yang X."/>
            <person name="Zhou J."/>
            <person name="Guo T."/>
            <person name="Zhao T."/>
            <person name="Huang S."/>
            <person name="Miao D."/>
            <person name="Khan W.U."/>
            <person name="Rao P."/>
            <person name="Ye M."/>
            <person name="Lei B."/>
            <person name="Liao W."/>
            <person name="Wang J."/>
            <person name="Ji L."/>
            <person name="Li Y."/>
            <person name="Guo B."/>
            <person name="Mustafa N.S."/>
            <person name="Li S."/>
            <person name="Yun Q."/>
            <person name="Keller S.R."/>
            <person name="Mao J."/>
            <person name="Zhang R."/>
            <person name="Strauss S.H."/>
        </authorList>
    </citation>
    <scope>NUCLEOTIDE SEQUENCE</scope>
    <source>
        <strain evidence="5">GM15</strain>
        <tissue evidence="5">Leaf</tissue>
    </source>
</reference>
<dbReference type="InterPro" id="IPR006868">
    <property type="entry name" value="DUF630"/>
</dbReference>
<dbReference type="AlphaFoldDB" id="A0A8X7ZW84"/>
<evidence type="ECO:0000256" key="1">
    <source>
        <dbReference type="SAM" id="Coils"/>
    </source>
</evidence>
<evidence type="ECO:0000259" key="4">
    <source>
        <dbReference type="Pfam" id="PF04783"/>
    </source>
</evidence>
<feature type="compositionally biased region" description="Basic and acidic residues" evidence="2">
    <location>
        <begin position="91"/>
        <end position="108"/>
    </location>
</feature>
<dbReference type="InterPro" id="IPR006867">
    <property type="entry name" value="DUF632"/>
</dbReference>
<feature type="region of interest" description="Disordered" evidence="2">
    <location>
        <begin position="90"/>
        <end position="135"/>
    </location>
</feature>
<evidence type="ECO:0000313" key="6">
    <source>
        <dbReference type="Proteomes" id="UP000886885"/>
    </source>
</evidence>
<evidence type="ECO:0000259" key="3">
    <source>
        <dbReference type="Pfam" id="PF04782"/>
    </source>
</evidence>
<gene>
    <name evidence="5" type="ORF">POTOM_020771</name>
</gene>
<feature type="compositionally biased region" description="Low complexity" evidence="2">
    <location>
        <begin position="113"/>
        <end position="124"/>
    </location>
</feature>
<keyword evidence="6" id="KW-1185">Reference proteome</keyword>
<dbReference type="PANTHER" id="PTHR21450">
    <property type="entry name" value="PROTEIN ALTERED PHOSPHATE STARVATION RESPONSE 1"/>
    <property type="match status" value="1"/>
</dbReference>
<feature type="domain" description="DUF630" evidence="4">
    <location>
        <begin position="1"/>
        <end position="59"/>
    </location>
</feature>
<name>A0A8X7ZW84_POPTO</name>
<sequence>MGVGMSKVDRLELVSLCKERKELIKAAVDCRYELISAHIMYVQSFLDMGNALHRFLEEDLEIISDFSRDCSDEDSHLKFSSSDLESESDSVNEHLHFSGESSGPEKDFQAGANSSGHMGNMSSSVPAGSRHRYPDLDNDDIYVPIVDMRYPQENNKVPFDATMDTTKNNVTYAPNGNWESAKNPMDFQYYYEFWSPPVRAANPEEESAPAATSSPEPAGFGWRFNPFNTEVDDVYHYYDYYSQENIVGDRAESDDSEVRKTREKEGIPDLEDDTDQSTLRKTRYKKKSSEKDTSGDTGADPKNDDHVQSEQEKESKNTPDTVEENAMACSSSRGLIKIEQEKAMEEGEGSEEAQSFTCNGECPETDIHSPWGLQQAVNEIKNAFETSFNYGQEVSILLEAGKLPYQTAGAKFKVFASRLVSLAVPFSMSSQHPASVHSSRSAAKKMKSAKVVCENYKDVDRKSDHLSSTLEKLHVWEKKLYEEVKKGYLGLGQNVTYNGLCNAMLEEKLRVSYDKEWKRLKRLDDRGAESTQIDRTQASVKSLLSKIKVPVSAIEAISTRIHKIRDEELQSQVNELIIGLSRMWKLIIKCHKKQLQAIKNAETYVHIAGMHTRKGSRLKATKNLEKETWKWAARFSHYIKTQKAFVSLLNNWLLGYIPEELKTLDEADRLSPNRIGAPAIFIVCNDWHNAIQNISEDGVYKAIHGFASSLHHLQEKREEERRQRIKTEQLLKDLEDQFEKDVIVAMQEMLDEQRATHQEAIKLANDAASDCLRISLPPVFETLESFCLENLKAYEKIRIPNARGPLIGLIFHVRKLWTRLSLFCAPMVTLLLGKSYGDSLCACCAGVSEDPMTPTLLFAATSASGRCRNSTSWFGLFRSDFVPFSDQGHRCHLILLGFLCFVALP</sequence>
<accession>A0A8X7ZW84</accession>
<dbReference type="Pfam" id="PF04782">
    <property type="entry name" value="DUF632"/>
    <property type="match status" value="2"/>
</dbReference>
<evidence type="ECO:0008006" key="7">
    <source>
        <dbReference type="Google" id="ProtNLM"/>
    </source>
</evidence>
<organism evidence="5 6">
    <name type="scientific">Populus tomentosa</name>
    <name type="common">Chinese white poplar</name>
    <dbReference type="NCBI Taxonomy" id="118781"/>
    <lineage>
        <taxon>Eukaryota</taxon>
        <taxon>Viridiplantae</taxon>
        <taxon>Streptophyta</taxon>
        <taxon>Embryophyta</taxon>
        <taxon>Tracheophyta</taxon>
        <taxon>Spermatophyta</taxon>
        <taxon>Magnoliopsida</taxon>
        <taxon>eudicotyledons</taxon>
        <taxon>Gunneridae</taxon>
        <taxon>Pentapetalae</taxon>
        <taxon>rosids</taxon>
        <taxon>fabids</taxon>
        <taxon>Malpighiales</taxon>
        <taxon>Salicaceae</taxon>
        <taxon>Saliceae</taxon>
        <taxon>Populus</taxon>
    </lineage>
</organism>
<dbReference type="Pfam" id="PF04783">
    <property type="entry name" value="DUF630"/>
    <property type="match status" value="1"/>
</dbReference>
<dbReference type="PANTHER" id="PTHR21450:SF43">
    <property type="entry name" value="DUF630 FAMILY PROTEIN"/>
    <property type="match status" value="1"/>
</dbReference>
<feature type="domain" description="DUF632" evidence="3">
    <location>
        <begin position="506"/>
        <end position="712"/>
    </location>
</feature>
<feature type="compositionally biased region" description="Basic and acidic residues" evidence="2">
    <location>
        <begin position="248"/>
        <end position="267"/>
    </location>
</feature>
<feature type="domain" description="DUF632" evidence="3">
    <location>
        <begin position="373"/>
        <end position="487"/>
    </location>
</feature>
<evidence type="ECO:0000256" key="2">
    <source>
        <dbReference type="SAM" id="MobiDB-lite"/>
    </source>
</evidence>
<dbReference type="OrthoDB" id="838826at2759"/>
<feature type="compositionally biased region" description="Basic and acidic residues" evidence="2">
    <location>
        <begin position="287"/>
        <end position="317"/>
    </location>
</feature>
<dbReference type="EMBL" id="JAAWWB010000010">
    <property type="protein sequence ID" value="KAG6773493.1"/>
    <property type="molecule type" value="Genomic_DNA"/>
</dbReference>
<comment type="caution">
    <text evidence="5">The sequence shown here is derived from an EMBL/GenBank/DDBJ whole genome shotgun (WGS) entry which is preliminary data.</text>
</comment>
<evidence type="ECO:0000313" key="5">
    <source>
        <dbReference type="EMBL" id="KAG6773493.1"/>
    </source>
</evidence>
<protein>
    <recommendedName>
        <fullName evidence="7">Nitrate regulatory gene2 protein</fullName>
    </recommendedName>
</protein>
<dbReference type="Proteomes" id="UP000886885">
    <property type="component" value="Chromosome 5D"/>
</dbReference>